<protein>
    <submittedName>
        <fullName evidence="1">Uncharacterized protein</fullName>
    </submittedName>
</protein>
<proteinExistence type="predicted"/>
<reference evidence="1" key="1">
    <citation type="submission" date="2022-02" db="EMBL/GenBank/DDBJ databases">
        <authorList>
            <person name="Henning P.M."/>
            <person name="McCubbin A.G."/>
            <person name="Shore J.S."/>
        </authorList>
    </citation>
    <scope>NUCLEOTIDE SEQUENCE</scope>
    <source>
        <strain evidence="1">F60SS</strain>
        <tissue evidence="1">Leaves</tissue>
    </source>
</reference>
<evidence type="ECO:0000313" key="2">
    <source>
        <dbReference type="Proteomes" id="UP001141552"/>
    </source>
</evidence>
<reference evidence="1" key="2">
    <citation type="journal article" date="2023" name="Plants (Basel)">
        <title>Annotation of the Turnera subulata (Passifloraceae) Draft Genome Reveals the S-Locus Evolved after the Divergence of Turneroideae from Passifloroideae in a Stepwise Manner.</title>
        <authorList>
            <person name="Henning P.M."/>
            <person name="Roalson E.H."/>
            <person name="Mir W."/>
            <person name="McCubbin A.G."/>
            <person name="Shore J.S."/>
        </authorList>
    </citation>
    <scope>NUCLEOTIDE SEQUENCE</scope>
    <source>
        <strain evidence="1">F60SS</strain>
    </source>
</reference>
<sequence length="121" mass="13599">MNRHPKLEEMKVGLLSAALRKEKMECERSEGKSAGSGDFVRMYSHEEEELGKKEVKGEGKVKMEIDSISELPFQRRKSLANVIKGRKEEAATIDPLLAVALSNIMYPIIKKSYQQSLICSA</sequence>
<dbReference type="Proteomes" id="UP001141552">
    <property type="component" value="Unassembled WGS sequence"/>
</dbReference>
<organism evidence="1 2">
    <name type="scientific">Turnera subulata</name>
    <dbReference type="NCBI Taxonomy" id="218843"/>
    <lineage>
        <taxon>Eukaryota</taxon>
        <taxon>Viridiplantae</taxon>
        <taxon>Streptophyta</taxon>
        <taxon>Embryophyta</taxon>
        <taxon>Tracheophyta</taxon>
        <taxon>Spermatophyta</taxon>
        <taxon>Magnoliopsida</taxon>
        <taxon>eudicotyledons</taxon>
        <taxon>Gunneridae</taxon>
        <taxon>Pentapetalae</taxon>
        <taxon>rosids</taxon>
        <taxon>fabids</taxon>
        <taxon>Malpighiales</taxon>
        <taxon>Passifloraceae</taxon>
        <taxon>Turnera</taxon>
    </lineage>
</organism>
<name>A0A9Q0FUF5_9ROSI</name>
<dbReference type="EMBL" id="JAKUCV010004011">
    <property type="protein sequence ID" value="KAJ4836827.1"/>
    <property type="molecule type" value="Genomic_DNA"/>
</dbReference>
<accession>A0A9Q0FUF5</accession>
<keyword evidence="2" id="KW-1185">Reference proteome</keyword>
<gene>
    <name evidence="1" type="ORF">Tsubulata_018350</name>
</gene>
<dbReference type="AlphaFoldDB" id="A0A9Q0FUF5"/>
<evidence type="ECO:0000313" key="1">
    <source>
        <dbReference type="EMBL" id="KAJ4836827.1"/>
    </source>
</evidence>
<comment type="caution">
    <text evidence="1">The sequence shown here is derived from an EMBL/GenBank/DDBJ whole genome shotgun (WGS) entry which is preliminary data.</text>
</comment>